<comment type="similarity">
    <text evidence="3">Belongs to the NOS family.</text>
</comment>
<dbReference type="Gene3D" id="3.90.440.10">
    <property type="entry name" value="Nitric Oxide Synthase,Heme Domain,Chain A domain 2"/>
    <property type="match status" value="1"/>
</dbReference>
<dbReference type="Gene3D" id="1.10.490.10">
    <property type="entry name" value="Globins"/>
    <property type="match status" value="1"/>
</dbReference>
<evidence type="ECO:0000256" key="13">
    <source>
        <dbReference type="ARBA" id="ARBA00023004"/>
    </source>
</evidence>
<feature type="region of interest" description="Disordered" evidence="18">
    <location>
        <begin position="229"/>
        <end position="248"/>
    </location>
</feature>
<dbReference type="GO" id="GO:0005516">
    <property type="term" value="F:calmodulin binding"/>
    <property type="evidence" value="ECO:0007669"/>
    <property type="project" value="UniProtKB-KW"/>
</dbReference>
<dbReference type="Pfam" id="PF00042">
    <property type="entry name" value="Globin"/>
    <property type="match status" value="1"/>
</dbReference>
<evidence type="ECO:0000259" key="20">
    <source>
        <dbReference type="PROSITE" id="PS50902"/>
    </source>
</evidence>
<dbReference type="InterPro" id="IPR050607">
    <property type="entry name" value="NOS"/>
</dbReference>
<dbReference type="GO" id="GO:0006809">
    <property type="term" value="P:nitric oxide biosynthetic process"/>
    <property type="evidence" value="ECO:0007669"/>
    <property type="project" value="InterPro"/>
</dbReference>
<dbReference type="Gene3D" id="3.40.50.360">
    <property type="match status" value="1"/>
</dbReference>
<evidence type="ECO:0000256" key="15">
    <source>
        <dbReference type="ARBA" id="ARBA00048649"/>
    </source>
</evidence>
<evidence type="ECO:0000256" key="5">
    <source>
        <dbReference type="ARBA" id="ARBA00022617"/>
    </source>
</evidence>
<dbReference type="InterPro" id="IPR017927">
    <property type="entry name" value="FAD-bd_FR_type"/>
</dbReference>
<comment type="cofactor">
    <cofactor evidence="1">
        <name>FMN</name>
        <dbReference type="ChEBI" id="CHEBI:58210"/>
    </cofactor>
</comment>
<evidence type="ECO:0000256" key="1">
    <source>
        <dbReference type="ARBA" id="ARBA00001917"/>
    </source>
</evidence>
<dbReference type="InterPro" id="IPR001709">
    <property type="entry name" value="Flavoprot_Pyr_Nucl_cyt_Rdtase"/>
</dbReference>
<keyword evidence="11" id="KW-0112">Calmodulin-binding</keyword>
<dbReference type="GO" id="GO:0010181">
    <property type="term" value="F:FMN binding"/>
    <property type="evidence" value="ECO:0007669"/>
    <property type="project" value="InterPro"/>
</dbReference>
<comment type="catalytic activity">
    <reaction evidence="16">
        <text>2 nitric oxide + NADPH + 2 O2 = 2 nitrate + NADP(+) + H(+)</text>
        <dbReference type="Rhea" id="RHEA:19465"/>
        <dbReference type="ChEBI" id="CHEBI:15378"/>
        <dbReference type="ChEBI" id="CHEBI:15379"/>
        <dbReference type="ChEBI" id="CHEBI:16480"/>
        <dbReference type="ChEBI" id="CHEBI:17632"/>
        <dbReference type="ChEBI" id="CHEBI:57783"/>
        <dbReference type="ChEBI" id="CHEBI:58349"/>
        <dbReference type="EC" id="1.14.12.17"/>
    </reaction>
</comment>
<evidence type="ECO:0000256" key="8">
    <source>
        <dbReference type="ARBA" id="ARBA00022723"/>
    </source>
</evidence>
<dbReference type="Pfam" id="PF00175">
    <property type="entry name" value="NAD_binding_1"/>
    <property type="match status" value="1"/>
</dbReference>
<name>A0A836B876_9CHLO</name>
<dbReference type="GO" id="GO:0004517">
    <property type="term" value="F:nitric-oxide synthase activity"/>
    <property type="evidence" value="ECO:0007669"/>
    <property type="project" value="InterPro"/>
</dbReference>
<evidence type="ECO:0000256" key="3">
    <source>
        <dbReference type="ARBA" id="ARBA00006267"/>
    </source>
</evidence>
<keyword evidence="9" id="KW-0274">FAD</keyword>
<evidence type="ECO:0000256" key="14">
    <source>
        <dbReference type="ARBA" id="ARBA00023027"/>
    </source>
</evidence>
<dbReference type="EMBL" id="JAEHOD010000010">
    <property type="protein sequence ID" value="KAG2450636.1"/>
    <property type="molecule type" value="Genomic_DNA"/>
</dbReference>
<accession>A0A836B876</accession>
<comment type="similarity">
    <text evidence="4">In the C-terminal section; belongs to the flavoprotein pyridine nucleotide cytochrome reductase family.</text>
</comment>
<sequence length="1339" mass="143055">MLQEEFGWVPPPEEERTRFDILPVVLQAHPDQEPKVFELPPQYVARVDMSHPDHPGFADLGLQWYAVPAVSCLELSVGGLTYTGCPFNGWYAVTEIVRNLTEEGRYDQCPAVAALLGLDTRTDTNMWRDQAIVTVTQAVMHSFRTASYGMVDHHTLMRNFWGWYNTEKSRRGYVPGNWKWIIPPVSPTASRCYLELNHMTEYTIKPGYWYAPMWRSYLKRLKETRAAKAAAANGGQRRPTANGTHSNAAGGAVLEGAAAKQAVDGVAAAAGEEPSKLGRVFIAYASVTGTTAKYAQKLAGVLSGPLSVTALDMEDFEPDSWSEHIRGAKLVVLALSTYGPGAAPSTAGKFMAWLQKGLAIGGEAHEALHGKPFAVLGFGCTSYPRFCAAADSLYSLVCATGATPIVSTGKVDSLSHEEATVWSWTRELLGSVRQRGSLLAPEALEEAIGRIPMTTDGTPKPFVPNFTLIDLAGVENIRAARDRFRQEARVVEVRELLRGGEGSGDKSAGPTTKQVIFDVRKVNGGGLSYLAGDELAVWGENPEDAVDAVATALGLGGSRLESMFLLQQRSAAAAAGDDGEEAKAAEDAAAAAGGGGSADASGLSCAPFPLPNTYRTILTSYVALCDAPSWEAVRALALYAPQDARLAEYARSYSAYQAWAASACVRWCDVWKEFPALAGRLPVEVFLQLVPVIKPRHYSISSSAAHHPGQLHLTISRLAYKLPSGETRVGFCSSFLASRREGDRVSVKVLPTPGFRMPLDPAAPVIMVAAGTGVAPFKSFWEERLARAAKAKERAGSAAAAASAAAHQEPGHGVLIFGCRNSSEDFIYCDTIQEAVSKGALSKVLTAFSRDPAQRKQYVQDVVATHAPDLAPLLRNKACHVYVCGSSNMATEVALAFRRVLGADEYSALVQAGRYHEDVFGMVVPDHRAARKAAAAKGAITLLGAAPAAEVAELLDGGGLSLDAADHNGSSLLHVAVRARNGPLVELLLERGCGVNVLDVYGCTPLQLARATAQPALAELIQARGGKLTSLLVSQYYPVHKAVMEGDVEALRQLLARGANLAAAEYHGLTPLHVACAVASPEIIQMLIDAKAPLDAVTRRGLLPLQLALVLQRSDAAEQLKAAGAPLIIKQVVTADGGGGAGGGGGGGGGAVAWNPSSSSSLEEAVGMSEDEMAALQGSWAALSGNAFPEESKKLLEDFGVNFFLSLFDQCPQLLVLFPFKDEQGKPITAELRIHGAKVLSTLGWTVQMFSNFPNLIRTTEDLVERHVAYGVELAHYYLLFGVLSQVLEQTLGKVLWSGTTDSAWKKVGSIICAVAETVYGRRQQQQQQQQQEEQEMAP</sequence>
<keyword evidence="17" id="KW-0040">ANK repeat</keyword>
<dbReference type="InterPro" id="IPR001433">
    <property type="entry name" value="OxRdtase_FAD/NAD-bd"/>
</dbReference>
<dbReference type="SUPFAM" id="SSF52343">
    <property type="entry name" value="Ferredoxin reductase-like, C-terminal NADP-linked domain"/>
    <property type="match status" value="1"/>
</dbReference>
<dbReference type="CDD" id="cd01040">
    <property type="entry name" value="Mb-like"/>
    <property type="match status" value="1"/>
</dbReference>
<evidence type="ECO:0000256" key="2">
    <source>
        <dbReference type="ARBA" id="ARBA00001974"/>
    </source>
</evidence>
<dbReference type="SUPFAM" id="SSF46458">
    <property type="entry name" value="Globin-like"/>
    <property type="match status" value="1"/>
</dbReference>
<dbReference type="InterPro" id="IPR023173">
    <property type="entry name" value="NADPH_Cyt_P450_Rdtase_alpha"/>
</dbReference>
<organism evidence="22 23">
    <name type="scientific">Chlamydomonas schloesseri</name>
    <dbReference type="NCBI Taxonomy" id="2026947"/>
    <lineage>
        <taxon>Eukaryota</taxon>
        <taxon>Viridiplantae</taxon>
        <taxon>Chlorophyta</taxon>
        <taxon>core chlorophytes</taxon>
        <taxon>Chlorophyceae</taxon>
        <taxon>CS clade</taxon>
        <taxon>Chlamydomonadales</taxon>
        <taxon>Chlamydomonadaceae</taxon>
        <taxon>Chlamydomonas</taxon>
    </lineage>
</organism>
<evidence type="ECO:0000256" key="16">
    <source>
        <dbReference type="ARBA" id="ARBA00049433"/>
    </source>
</evidence>
<dbReference type="PRINTS" id="PR00371">
    <property type="entry name" value="FPNCR"/>
</dbReference>
<dbReference type="SUPFAM" id="SSF52218">
    <property type="entry name" value="Flavoproteins"/>
    <property type="match status" value="1"/>
</dbReference>
<dbReference type="SMART" id="SM00248">
    <property type="entry name" value="ANK"/>
    <property type="match status" value="4"/>
</dbReference>
<dbReference type="OrthoDB" id="1688044at2759"/>
<evidence type="ECO:0000256" key="11">
    <source>
        <dbReference type="ARBA" id="ARBA00022860"/>
    </source>
</evidence>
<dbReference type="SUPFAM" id="SSF48403">
    <property type="entry name" value="Ankyrin repeat"/>
    <property type="match status" value="1"/>
</dbReference>
<dbReference type="InterPro" id="IPR036119">
    <property type="entry name" value="NOS_N_sf"/>
</dbReference>
<gene>
    <name evidence="22" type="ORF">HYH02_004476</name>
</gene>
<protein>
    <submittedName>
        <fullName evidence="22">Uncharacterized protein</fullName>
    </submittedName>
</protein>
<dbReference type="PROSITE" id="PS51384">
    <property type="entry name" value="FAD_FR"/>
    <property type="match status" value="1"/>
</dbReference>
<dbReference type="GO" id="GO:0019825">
    <property type="term" value="F:oxygen binding"/>
    <property type="evidence" value="ECO:0007669"/>
    <property type="project" value="InterPro"/>
</dbReference>
<evidence type="ECO:0000256" key="7">
    <source>
        <dbReference type="ARBA" id="ARBA00022643"/>
    </source>
</evidence>
<dbReference type="Pfam" id="PF12796">
    <property type="entry name" value="Ank_2"/>
    <property type="match status" value="1"/>
</dbReference>
<dbReference type="GO" id="GO:0020037">
    <property type="term" value="F:heme binding"/>
    <property type="evidence" value="ECO:0007669"/>
    <property type="project" value="InterPro"/>
</dbReference>
<keyword evidence="7" id="KW-0288">FMN</keyword>
<dbReference type="Gene3D" id="2.40.30.10">
    <property type="entry name" value="Translation factors"/>
    <property type="match status" value="1"/>
</dbReference>
<keyword evidence="12" id="KW-0560">Oxidoreductase</keyword>
<comment type="cofactor">
    <cofactor evidence="2">
        <name>FAD</name>
        <dbReference type="ChEBI" id="CHEBI:57692"/>
    </cofactor>
</comment>
<proteinExistence type="inferred from homology"/>
<keyword evidence="8" id="KW-0479">Metal-binding</keyword>
<keyword evidence="23" id="KW-1185">Reference proteome</keyword>
<dbReference type="Gene3D" id="3.90.340.10">
    <property type="entry name" value="Nitric Oxide Synthase, Chain A, domain 1"/>
    <property type="match status" value="1"/>
</dbReference>
<reference evidence="22" key="1">
    <citation type="journal article" date="2020" name="bioRxiv">
        <title>Comparative genomics of Chlamydomonas.</title>
        <authorList>
            <person name="Craig R.J."/>
            <person name="Hasan A.R."/>
            <person name="Ness R.W."/>
            <person name="Keightley P.D."/>
        </authorList>
    </citation>
    <scope>NUCLEOTIDE SEQUENCE</scope>
    <source>
        <strain evidence="22">CCAP 11/173</strain>
    </source>
</reference>
<dbReference type="Gene3D" id="1.25.40.20">
    <property type="entry name" value="Ankyrin repeat-containing domain"/>
    <property type="match status" value="2"/>
</dbReference>
<dbReference type="InterPro" id="IPR029039">
    <property type="entry name" value="Flavoprotein-like_sf"/>
</dbReference>
<evidence type="ECO:0000256" key="6">
    <source>
        <dbReference type="ARBA" id="ARBA00022630"/>
    </source>
</evidence>
<dbReference type="InterPro" id="IPR009050">
    <property type="entry name" value="Globin-like_sf"/>
</dbReference>
<dbReference type="InterPro" id="IPR000971">
    <property type="entry name" value="Globin"/>
</dbReference>
<feature type="repeat" description="ANK" evidence="17">
    <location>
        <begin position="1067"/>
        <end position="1099"/>
    </location>
</feature>
<dbReference type="InterPro" id="IPR044940">
    <property type="entry name" value="NOS_dom_2"/>
</dbReference>
<keyword evidence="5" id="KW-0349">Heme</keyword>
<evidence type="ECO:0000256" key="12">
    <source>
        <dbReference type="ARBA" id="ARBA00023002"/>
    </source>
</evidence>
<dbReference type="GO" id="GO:0008941">
    <property type="term" value="F:nitric oxide dioxygenase NAD(P)H activity"/>
    <property type="evidence" value="ECO:0007669"/>
    <property type="project" value="UniProtKB-EC"/>
</dbReference>
<dbReference type="InterPro" id="IPR044944">
    <property type="entry name" value="NOS_dom_3"/>
</dbReference>
<dbReference type="Pfam" id="PF13857">
    <property type="entry name" value="Ank_5"/>
    <property type="match status" value="1"/>
</dbReference>
<dbReference type="PROSITE" id="PS01033">
    <property type="entry name" value="GLOBIN"/>
    <property type="match status" value="1"/>
</dbReference>
<dbReference type="InterPro" id="IPR004030">
    <property type="entry name" value="NOS_N"/>
</dbReference>
<feature type="repeat" description="ANK" evidence="17">
    <location>
        <begin position="1034"/>
        <end position="1066"/>
    </location>
</feature>
<dbReference type="PANTHER" id="PTHR43410">
    <property type="entry name" value="NITRIC OXIDE SYNTHASE OXYGENASE"/>
    <property type="match status" value="1"/>
</dbReference>
<feature type="domain" description="Globin" evidence="19">
    <location>
        <begin position="1167"/>
        <end position="1321"/>
    </location>
</feature>
<evidence type="ECO:0000259" key="21">
    <source>
        <dbReference type="PROSITE" id="PS51384"/>
    </source>
</evidence>
<dbReference type="Pfam" id="PF00258">
    <property type="entry name" value="Flavodoxin_1"/>
    <property type="match status" value="1"/>
</dbReference>
<dbReference type="InterPro" id="IPR036770">
    <property type="entry name" value="Ankyrin_rpt-contain_sf"/>
</dbReference>
<dbReference type="InterPro" id="IPR012292">
    <property type="entry name" value="Globin/Proto"/>
</dbReference>
<keyword evidence="6" id="KW-0285">Flavoprotein</keyword>
<evidence type="ECO:0000259" key="19">
    <source>
        <dbReference type="PROSITE" id="PS01033"/>
    </source>
</evidence>
<dbReference type="GO" id="GO:0062197">
    <property type="term" value="P:cellular response to chemical stress"/>
    <property type="evidence" value="ECO:0007669"/>
    <property type="project" value="UniProtKB-ARBA"/>
</dbReference>
<dbReference type="Pfam" id="PF02898">
    <property type="entry name" value="NO_synthase"/>
    <property type="match status" value="1"/>
</dbReference>
<keyword evidence="14" id="KW-0520">NAD</keyword>
<evidence type="ECO:0000256" key="18">
    <source>
        <dbReference type="SAM" id="MobiDB-lite"/>
    </source>
</evidence>
<dbReference type="Gene3D" id="3.40.50.80">
    <property type="entry name" value="Nucleotide-binding domain of ferredoxin-NADP reductase (FNR) module"/>
    <property type="match status" value="1"/>
</dbReference>
<evidence type="ECO:0000256" key="4">
    <source>
        <dbReference type="ARBA" id="ARBA00006401"/>
    </source>
</evidence>
<dbReference type="SUPFAM" id="SSF56512">
    <property type="entry name" value="Nitric oxide (NO) synthase oxygenase domain"/>
    <property type="match status" value="1"/>
</dbReference>
<dbReference type="SUPFAM" id="SSF63380">
    <property type="entry name" value="Riboflavin synthase domain-like"/>
    <property type="match status" value="1"/>
</dbReference>
<dbReference type="Gene3D" id="3.90.1230.10">
    <property type="entry name" value="Nitric Oxide Synthase, Chain A, domain 3"/>
    <property type="match status" value="1"/>
</dbReference>
<feature type="domain" description="Flavodoxin-like" evidence="20">
    <location>
        <begin position="280"/>
        <end position="429"/>
    </location>
</feature>
<feature type="domain" description="FAD-binding FR-type" evidence="21">
    <location>
        <begin position="483"/>
        <end position="758"/>
    </location>
</feature>
<evidence type="ECO:0000313" key="22">
    <source>
        <dbReference type="EMBL" id="KAG2450636.1"/>
    </source>
</evidence>
<feature type="repeat" description="ANK" evidence="17">
    <location>
        <begin position="968"/>
        <end position="1000"/>
    </location>
</feature>
<keyword evidence="13" id="KW-0408">Iron</keyword>
<dbReference type="InterPro" id="IPR044399">
    <property type="entry name" value="Mb-like_M"/>
</dbReference>
<dbReference type="InterPro" id="IPR017938">
    <property type="entry name" value="Riboflavin_synthase-like_b-brl"/>
</dbReference>
<dbReference type="InterPro" id="IPR008254">
    <property type="entry name" value="Flavodoxin/NO_synth"/>
</dbReference>
<evidence type="ECO:0000313" key="23">
    <source>
        <dbReference type="Proteomes" id="UP000613740"/>
    </source>
</evidence>
<dbReference type="PROSITE" id="PS50297">
    <property type="entry name" value="ANK_REP_REGION"/>
    <property type="match status" value="3"/>
</dbReference>
<dbReference type="InterPro" id="IPR044943">
    <property type="entry name" value="NOS_dom_1"/>
</dbReference>
<evidence type="ECO:0000256" key="17">
    <source>
        <dbReference type="PROSITE-ProRule" id="PRU00023"/>
    </source>
</evidence>
<dbReference type="PROSITE" id="PS50902">
    <property type="entry name" value="FLAVODOXIN_LIKE"/>
    <property type="match status" value="1"/>
</dbReference>
<dbReference type="Proteomes" id="UP000613740">
    <property type="component" value="Unassembled WGS sequence"/>
</dbReference>
<dbReference type="Gene3D" id="1.20.990.10">
    <property type="entry name" value="NADPH-cytochrome p450 Reductase, Chain A, domain 3"/>
    <property type="match status" value="1"/>
</dbReference>
<dbReference type="PANTHER" id="PTHR43410:SF1">
    <property type="entry name" value="NITRIC OXIDE SYNTHASE"/>
    <property type="match status" value="1"/>
</dbReference>
<dbReference type="Pfam" id="PF00667">
    <property type="entry name" value="FAD_binding_1"/>
    <property type="match status" value="1"/>
</dbReference>
<dbReference type="InterPro" id="IPR002110">
    <property type="entry name" value="Ankyrin_rpt"/>
</dbReference>
<comment type="catalytic activity">
    <reaction evidence="15">
        <text>2 nitric oxide + NADH + 2 O2 = 2 nitrate + NAD(+) + H(+)</text>
        <dbReference type="Rhea" id="RHEA:19469"/>
        <dbReference type="ChEBI" id="CHEBI:15378"/>
        <dbReference type="ChEBI" id="CHEBI:15379"/>
        <dbReference type="ChEBI" id="CHEBI:16480"/>
        <dbReference type="ChEBI" id="CHEBI:17632"/>
        <dbReference type="ChEBI" id="CHEBI:57540"/>
        <dbReference type="ChEBI" id="CHEBI:57945"/>
        <dbReference type="EC" id="1.14.12.17"/>
    </reaction>
</comment>
<dbReference type="InterPro" id="IPR039261">
    <property type="entry name" value="FNR_nucleotide-bd"/>
</dbReference>
<dbReference type="PROSITE" id="PS50088">
    <property type="entry name" value="ANK_REPEAT"/>
    <property type="match status" value="3"/>
</dbReference>
<evidence type="ECO:0000256" key="10">
    <source>
        <dbReference type="ARBA" id="ARBA00022857"/>
    </source>
</evidence>
<dbReference type="InterPro" id="IPR003097">
    <property type="entry name" value="CysJ-like_FAD-binding"/>
</dbReference>
<evidence type="ECO:0000256" key="9">
    <source>
        <dbReference type="ARBA" id="ARBA00022827"/>
    </source>
</evidence>
<keyword evidence="10" id="KW-0521">NADP</keyword>
<dbReference type="GO" id="GO:0046872">
    <property type="term" value="F:metal ion binding"/>
    <property type="evidence" value="ECO:0007669"/>
    <property type="project" value="UniProtKB-KW"/>
</dbReference>
<comment type="caution">
    <text evidence="22">The sequence shown here is derived from an EMBL/GenBank/DDBJ whole genome shotgun (WGS) entry which is preliminary data.</text>
</comment>